<feature type="compositionally biased region" description="Basic and acidic residues" evidence="1">
    <location>
        <begin position="145"/>
        <end position="166"/>
    </location>
</feature>
<protein>
    <recommendedName>
        <fullName evidence="2">Phage replisome organiser N-terminal domain-containing protein</fullName>
    </recommendedName>
</protein>
<dbReference type="Proteomes" id="UP000012589">
    <property type="component" value="Unassembled WGS sequence"/>
</dbReference>
<dbReference type="Pfam" id="PF09681">
    <property type="entry name" value="Phage_rep_org_N"/>
    <property type="match status" value="1"/>
</dbReference>
<evidence type="ECO:0000259" key="2">
    <source>
        <dbReference type="Pfam" id="PF09681"/>
    </source>
</evidence>
<gene>
    <name evidence="3" type="ORF">C823_05698</name>
</gene>
<dbReference type="OrthoDB" id="1047417at2"/>
<dbReference type="HOGENOM" id="CLU_1026303_0_0_9"/>
<keyword evidence="4" id="KW-1185">Reference proteome</keyword>
<dbReference type="PATRIC" id="fig|1235802.3.peg.6019"/>
<reference evidence="3 4" key="1">
    <citation type="journal article" date="2014" name="Genome Announc.">
        <title>Draft genome sequences of the altered schaedler flora, a defined bacterial community from gnotobiotic mice.</title>
        <authorList>
            <person name="Wannemuehler M.J."/>
            <person name="Overstreet A.M."/>
            <person name="Ward D.V."/>
            <person name="Phillips G.J."/>
        </authorList>
    </citation>
    <scope>NUCLEOTIDE SEQUENCE [LARGE SCALE GENOMIC DNA]</scope>
    <source>
        <strain evidence="3 4">ASF492</strain>
    </source>
</reference>
<feature type="region of interest" description="Disordered" evidence="1">
    <location>
        <begin position="145"/>
        <end position="193"/>
    </location>
</feature>
<feature type="domain" description="Phage replisome organiser N-terminal" evidence="2">
    <location>
        <begin position="8"/>
        <end position="122"/>
    </location>
</feature>
<dbReference type="NCBIfam" id="TIGR01714">
    <property type="entry name" value="phage_rep_org_N"/>
    <property type="match status" value="1"/>
</dbReference>
<dbReference type="EMBL" id="AQFT01000178">
    <property type="protein sequence ID" value="EMZ19063.1"/>
    <property type="molecule type" value="Genomic_DNA"/>
</dbReference>
<proteinExistence type="predicted"/>
<dbReference type="InterPro" id="IPR010056">
    <property type="entry name" value="Phage_rep_org__N"/>
</dbReference>
<sequence>MADKRYYWIQLKEGFFKQKEIKKLRKIAGGDTYTVIYLKMLLKAVQQGNKLYFEGVEETFHEEIALELDEDSENVKVTIAFLERQGLIRVLSEDEVLLSQCEEMVGSESESAARVRRYREKKALQSNGDVTPLLQDGNIDIEKDIDTEKDIEIKKDSARSPERKGSGPEAGIPSPVAGHVRPSLGAGAGQQSNEVQEADVAAIILNDGTEWKPDQALFAEYVRLYPNVDVKQQFNEMRGWCLSNPAKRKTPRGIKRFVNGWLSREQDRGGVRRQYAAGSPGTMHHERIAELAGEKAELPVCSELPEVRY</sequence>
<comment type="caution">
    <text evidence="3">The sequence shown here is derived from an EMBL/GenBank/DDBJ whole genome shotgun (WGS) entry which is preliminary data.</text>
</comment>
<evidence type="ECO:0000313" key="3">
    <source>
        <dbReference type="EMBL" id="EMZ19063.1"/>
    </source>
</evidence>
<dbReference type="STRING" id="1235802.C823_05698"/>
<dbReference type="eggNOG" id="COG3935">
    <property type="taxonomic scope" value="Bacteria"/>
</dbReference>
<accession>N1ZY58</accession>
<evidence type="ECO:0000313" key="4">
    <source>
        <dbReference type="Proteomes" id="UP000012589"/>
    </source>
</evidence>
<evidence type="ECO:0000256" key="1">
    <source>
        <dbReference type="SAM" id="MobiDB-lite"/>
    </source>
</evidence>
<name>N1ZY58_9FIRM</name>
<dbReference type="AlphaFoldDB" id="N1ZY58"/>
<organism evidence="3 4">
    <name type="scientific">Eubacterium plexicaudatum ASF492</name>
    <dbReference type="NCBI Taxonomy" id="1235802"/>
    <lineage>
        <taxon>Bacteria</taxon>
        <taxon>Bacillati</taxon>
        <taxon>Bacillota</taxon>
        <taxon>Clostridia</taxon>
        <taxon>Eubacteriales</taxon>
        <taxon>Eubacteriaceae</taxon>
        <taxon>Eubacterium</taxon>
    </lineage>
</organism>